<name>A0AAV7S315_PLEWA</name>
<reference evidence="1" key="1">
    <citation type="journal article" date="2022" name="bioRxiv">
        <title>Sequencing and chromosome-scale assembly of the giantPleurodeles waltlgenome.</title>
        <authorList>
            <person name="Brown T."/>
            <person name="Elewa A."/>
            <person name="Iarovenko S."/>
            <person name="Subramanian E."/>
            <person name="Araus A.J."/>
            <person name="Petzold A."/>
            <person name="Susuki M."/>
            <person name="Suzuki K.-i.T."/>
            <person name="Hayashi T."/>
            <person name="Toyoda A."/>
            <person name="Oliveira C."/>
            <person name="Osipova E."/>
            <person name="Leigh N.D."/>
            <person name="Simon A."/>
            <person name="Yun M.H."/>
        </authorList>
    </citation>
    <scope>NUCLEOTIDE SEQUENCE</scope>
    <source>
        <strain evidence="1">20211129_DDA</strain>
        <tissue evidence="1">Liver</tissue>
    </source>
</reference>
<dbReference type="AlphaFoldDB" id="A0AAV7S315"/>
<gene>
    <name evidence="1" type="ORF">NDU88_010345</name>
</gene>
<keyword evidence="2" id="KW-1185">Reference proteome</keyword>
<organism evidence="1 2">
    <name type="scientific">Pleurodeles waltl</name>
    <name type="common">Iberian ribbed newt</name>
    <dbReference type="NCBI Taxonomy" id="8319"/>
    <lineage>
        <taxon>Eukaryota</taxon>
        <taxon>Metazoa</taxon>
        <taxon>Chordata</taxon>
        <taxon>Craniata</taxon>
        <taxon>Vertebrata</taxon>
        <taxon>Euteleostomi</taxon>
        <taxon>Amphibia</taxon>
        <taxon>Batrachia</taxon>
        <taxon>Caudata</taxon>
        <taxon>Salamandroidea</taxon>
        <taxon>Salamandridae</taxon>
        <taxon>Pleurodelinae</taxon>
        <taxon>Pleurodeles</taxon>
    </lineage>
</organism>
<dbReference type="Proteomes" id="UP001066276">
    <property type="component" value="Chromosome 5"/>
</dbReference>
<evidence type="ECO:0000313" key="2">
    <source>
        <dbReference type="Proteomes" id="UP001066276"/>
    </source>
</evidence>
<accession>A0AAV7S315</accession>
<evidence type="ECO:0000313" key="1">
    <source>
        <dbReference type="EMBL" id="KAJ1157640.1"/>
    </source>
</evidence>
<dbReference type="EMBL" id="JANPWB010000009">
    <property type="protein sequence ID" value="KAJ1157640.1"/>
    <property type="molecule type" value="Genomic_DNA"/>
</dbReference>
<proteinExistence type="predicted"/>
<comment type="caution">
    <text evidence="1">The sequence shown here is derived from an EMBL/GenBank/DDBJ whole genome shotgun (WGS) entry which is preliminary data.</text>
</comment>
<protein>
    <submittedName>
        <fullName evidence="1">Uncharacterized protein</fullName>
    </submittedName>
</protein>
<sequence length="196" mass="21962">MRGRATQYFEDILGSVDSVCTLREALKTVLRDHAQGLIGGKKKERNMQAANLKREIVALEAYCEWDRGAEGSLQHQLRLKCYELHALATQHAWAYALVTQRLLLVGQEGQATSMGQAVESKDSGLCETNESMAEAFAAYYEEVYTSVIRMTEEDCADLLRDIPLPGLLSEERDVLDGKLSDEEVTATLRGFSWVKR</sequence>